<evidence type="ECO:0000313" key="2">
    <source>
        <dbReference type="EMBL" id="XCH71709.1"/>
    </source>
</evidence>
<evidence type="ECO:0000313" key="1">
    <source>
        <dbReference type="EMBL" id="XBP91011.1"/>
    </source>
</evidence>
<reference evidence="2" key="2">
    <citation type="submission" date="2024-06" db="EMBL/GenBank/DDBJ databases">
        <title>Micromonospora mangrovi CCTCC AA 2012012 genome sequences.</title>
        <authorList>
            <person name="Gao J."/>
        </authorList>
    </citation>
    <scope>NUCLEOTIDE SEQUENCE</scope>
    <source>
        <strain evidence="2">CCTCC AA 2012012</strain>
    </source>
</reference>
<dbReference type="EMBL" id="CP157762">
    <property type="protein sequence ID" value="XBP91011.1"/>
    <property type="molecule type" value="Genomic_DNA"/>
</dbReference>
<dbReference type="AlphaFoldDB" id="A0AAU7M144"/>
<gene>
    <name evidence="2" type="ORF">ABUL08_15150</name>
    <name evidence="1" type="ORF">VK199_15085</name>
</gene>
<sequence length="123" mass="13026">MSNYIEITSTPGEIISIANGIRSKGTELTAKLQGIKSAIDEHEGRADTFPSDQFTDPFVKDNYHVAVPAADDDKTVPANEAVKESAVYCGTKLTAIGDFVATAMINYDATDQQGGADIANTPT</sequence>
<accession>A0AAU7M144</accession>
<protein>
    <submittedName>
        <fullName evidence="1">Uncharacterized protein</fullName>
    </submittedName>
</protein>
<dbReference type="EMBL" id="CP159342">
    <property type="protein sequence ID" value="XCH71709.1"/>
    <property type="molecule type" value="Genomic_DNA"/>
</dbReference>
<proteinExistence type="predicted"/>
<dbReference type="RefSeq" id="WP_350930560.1">
    <property type="nucleotide sequence ID" value="NZ_CP157762.1"/>
</dbReference>
<organism evidence="1">
    <name type="scientific">Micromonospora sp. CCTCC AA 2012012</name>
    <dbReference type="NCBI Taxonomy" id="3111921"/>
    <lineage>
        <taxon>Bacteria</taxon>
        <taxon>Bacillati</taxon>
        <taxon>Actinomycetota</taxon>
        <taxon>Actinomycetes</taxon>
        <taxon>Micromonosporales</taxon>
        <taxon>Micromonosporaceae</taxon>
        <taxon>Micromonospora</taxon>
    </lineage>
</organism>
<name>A0AAU7M144_9ACTN</name>
<reference evidence="1" key="1">
    <citation type="submission" date="2024-01" db="EMBL/GenBank/DDBJ databases">
        <title>The genome sequence of Micromonospora mangrovi CCTCC AA 2012012.</title>
        <authorList>
            <person name="Gao J."/>
        </authorList>
    </citation>
    <scope>NUCLEOTIDE SEQUENCE</scope>
    <source>
        <strain evidence="1">CCTCC AA 2012012</strain>
    </source>
</reference>